<comment type="caution">
    <text evidence="2">The sequence shown here is derived from an EMBL/GenBank/DDBJ whole genome shotgun (WGS) entry which is preliminary data.</text>
</comment>
<dbReference type="EMBL" id="JAYKXP010000024">
    <property type="protein sequence ID" value="KAK7045727.1"/>
    <property type="molecule type" value="Genomic_DNA"/>
</dbReference>
<dbReference type="InterPro" id="IPR016181">
    <property type="entry name" value="Acyl_CoA_acyltransferase"/>
</dbReference>
<dbReference type="Gene3D" id="3.40.630.30">
    <property type="match status" value="1"/>
</dbReference>
<sequence>MAPQDHIAIRSFAAADIPQLRELHLIQANHLCLVAHDTSSACGAQTPIAFVTASLRNQGVDRHIQLLTLGVHPSYQSKGLARRLVRQVVTDLNPSGEEIPVHTHVCTTNTLGQNFYESLGMKLKVQDDKPVVARNVYSYLTLGRPHVQALTNHEKGLFRSRDAYLMEGCISA</sequence>
<name>A0AAW0D3U2_9AGAR</name>
<dbReference type="InterPro" id="IPR000182">
    <property type="entry name" value="GNAT_dom"/>
</dbReference>
<keyword evidence="3" id="KW-1185">Reference proteome</keyword>
<proteinExistence type="predicted"/>
<evidence type="ECO:0000313" key="3">
    <source>
        <dbReference type="Proteomes" id="UP001383192"/>
    </source>
</evidence>
<protein>
    <recommendedName>
        <fullName evidence="1">N-acetyltransferase domain-containing protein</fullName>
    </recommendedName>
</protein>
<dbReference type="GO" id="GO:0016747">
    <property type="term" value="F:acyltransferase activity, transferring groups other than amino-acyl groups"/>
    <property type="evidence" value="ECO:0007669"/>
    <property type="project" value="InterPro"/>
</dbReference>
<organism evidence="2 3">
    <name type="scientific">Paramarasmius palmivorus</name>
    <dbReference type="NCBI Taxonomy" id="297713"/>
    <lineage>
        <taxon>Eukaryota</taxon>
        <taxon>Fungi</taxon>
        <taxon>Dikarya</taxon>
        <taxon>Basidiomycota</taxon>
        <taxon>Agaricomycotina</taxon>
        <taxon>Agaricomycetes</taxon>
        <taxon>Agaricomycetidae</taxon>
        <taxon>Agaricales</taxon>
        <taxon>Marasmiineae</taxon>
        <taxon>Marasmiaceae</taxon>
        <taxon>Paramarasmius</taxon>
    </lineage>
</organism>
<dbReference type="Pfam" id="PF00583">
    <property type="entry name" value="Acetyltransf_1"/>
    <property type="match status" value="1"/>
</dbReference>
<evidence type="ECO:0000259" key="1">
    <source>
        <dbReference type="PROSITE" id="PS51186"/>
    </source>
</evidence>
<accession>A0AAW0D3U2</accession>
<reference evidence="2 3" key="1">
    <citation type="submission" date="2024-01" db="EMBL/GenBank/DDBJ databases">
        <title>A draft genome for a cacao thread blight-causing isolate of Paramarasmius palmivorus.</title>
        <authorList>
            <person name="Baruah I.K."/>
            <person name="Bukari Y."/>
            <person name="Amoako-Attah I."/>
            <person name="Meinhardt L.W."/>
            <person name="Bailey B.A."/>
            <person name="Cohen S.P."/>
        </authorList>
    </citation>
    <scope>NUCLEOTIDE SEQUENCE [LARGE SCALE GENOMIC DNA]</scope>
    <source>
        <strain evidence="2 3">GH-12</strain>
    </source>
</reference>
<dbReference type="PROSITE" id="PS51186">
    <property type="entry name" value="GNAT"/>
    <property type="match status" value="1"/>
</dbReference>
<dbReference type="SUPFAM" id="SSF55729">
    <property type="entry name" value="Acyl-CoA N-acyltransferases (Nat)"/>
    <property type="match status" value="1"/>
</dbReference>
<dbReference type="CDD" id="cd04301">
    <property type="entry name" value="NAT_SF"/>
    <property type="match status" value="1"/>
</dbReference>
<feature type="domain" description="N-acetyltransferase" evidence="1">
    <location>
        <begin position="7"/>
        <end position="143"/>
    </location>
</feature>
<dbReference type="Proteomes" id="UP001383192">
    <property type="component" value="Unassembled WGS sequence"/>
</dbReference>
<gene>
    <name evidence="2" type="ORF">VNI00_007560</name>
</gene>
<dbReference type="AlphaFoldDB" id="A0AAW0D3U2"/>
<evidence type="ECO:0000313" key="2">
    <source>
        <dbReference type="EMBL" id="KAK7045727.1"/>
    </source>
</evidence>